<evidence type="ECO:0000256" key="6">
    <source>
        <dbReference type="RuleBase" id="RU361277"/>
    </source>
</evidence>
<dbReference type="CDD" id="cd08233">
    <property type="entry name" value="butanediol_DH_like"/>
    <property type="match status" value="1"/>
</dbReference>
<dbReference type="InterPro" id="IPR013149">
    <property type="entry name" value="ADH-like_C"/>
</dbReference>
<dbReference type="PANTHER" id="PTHR43161">
    <property type="entry name" value="SORBITOL DEHYDROGENASE"/>
    <property type="match status" value="1"/>
</dbReference>
<evidence type="ECO:0000256" key="3">
    <source>
        <dbReference type="ARBA" id="ARBA00022723"/>
    </source>
</evidence>
<dbReference type="EMBL" id="JACHFM010000001">
    <property type="protein sequence ID" value="MBB5220441.1"/>
    <property type="molecule type" value="Genomic_DNA"/>
</dbReference>
<organism evidence="8 9">
    <name type="scientific">Amaricoccus macauensis</name>
    <dbReference type="NCBI Taxonomy" id="57001"/>
    <lineage>
        <taxon>Bacteria</taxon>
        <taxon>Pseudomonadati</taxon>
        <taxon>Pseudomonadota</taxon>
        <taxon>Alphaproteobacteria</taxon>
        <taxon>Rhodobacterales</taxon>
        <taxon>Paracoccaceae</taxon>
        <taxon>Amaricoccus</taxon>
    </lineage>
</organism>
<dbReference type="AlphaFoldDB" id="A0A840SM58"/>
<dbReference type="InterPro" id="IPR020843">
    <property type="entry name" value="ER"/>
</dbReference>
<dbReference type="RefSeq" id="WP_246399461.1">
    <property type="nucleotide sequence ID" value="NZ_JACHFM010000001.1"/>
</dbReference>
<dbReference type="EC" id="1.1.1.-" evidence="8"/>
<dbReference type="InterPro" id="IPR011032">
    <property type="entry name" value="GroES-like_sf"/>
</dbReference>
<keyword evidence="9" id="KW-1185">Reference proteome</keyword>
<accession>A0A840SM58</accession>
<sequence length="373" mass="39520">MSTESATMTRDASETETMKALRFHAAKDLRVEDIAKPGKPGPGQVLIRNRFVGICGTDLHEYAYGPIFIPKEPHPFTGAHGAQVLGHEFGGVVEAVGEGVTGVKPGDRVSVQPLLMPRSGDYFADRGLFHLSPELALVGLSWHSGGMAEWSLVNDYNVAVIPAGLSDEEAALVEPAAVAVYACDRGGVSAGSSVLVTGAGPIGALTLLAARAAGAAQLFVSDINDTRLAMMREMLPGIVTLNPTRDDVGAAIRAATEGNVGCDVAIECVGNEHALKACLDAVRKQGVVVQTGLHPHDNPLDWFSVTFKDVDIRGSWAYPTHYWPRVIRMIATGQMPAAKVVTKRIRLENAVSDGFDVLLDPAGTQLKILIDLG</sequence>
<dbReference type="SUPFAM" id="SSF50129">
    <property type="entry name" value="GroES-like"/>
    <property type="match status" value="1"/>
</dbReference>
<dbReference type="Gene3D" id="3.40.50.720">
    <property type="entry name" value="NAD(P)-binding Rossmann-like Domain"/>
    <property type="match status" value="1"/>
</dbReference>
<dbReference type="EC" id="1.1.1.303" evidence="8"/>
<evidence type="ECO:0000256" key="1">
    <source>
        <dbReference type="ARBA" id="ARBA00001947"/>
    </source>
</evidence>
<dbReference type="PROSITE" id="PS00059">
    <property type="entry name" value="ADH_ZINC"/>
    <property type="match status" value="1"/>
</dbReference>
<evidence type="ECO:0000256" key="4">
    <source>
        <dbReference type="ARBA" id="ARBA00022833"/>
    </source>
</evidence>
<dbReference type="GO" id="GO:0008270">
    <property type="term" value="F:zinc ion binding"/>
    <property type="evidence" value="ECO:0007669"/>
    <property type="project" value="InterPro"/>
</dbReference>
<comment type="caution">
    <text evidence="8">The sequence shown here is derived from an EMBL/GenBank/DDBJ whole genome shotgun (WGS) entry which is preliminary data.</text>
</comment>
<dbReference type="GO" id="GO:0052587">
    <property type="term" value="F:diacetyl reductase ((R)-acetoin forming) (NAD+) activity"/>
    <property type="evidence" value="ECO:0007669"/>
    <property type="project" value="UniProtKB-EC"/>
</dbReference>
<comment type="cofactor">
    <cofactor evidence="1 6">
        <name>Zn(2+)</name>
        <dbReference type="ChEBI" id="CHEBI:29105"/>
    </cofactor>
</comment>
<dbReference type="GO" id="GO:0000721">
    <property type="term" value="F:(R,R)-butanediol dehydrogenase activity"/>
    <property type="evidence" value="ECO:0007669"/>
    <property type="project" value="UniProtKB-EC"/>
</dbReference>
<evidence type="ECO:0000259" key="7">
    <source>
        <dbReference type="SMART" id="SM00829"/>
    </source>
</evidence>
<dbReference type="SMART" id="SM00829">
    <property type="entry name" value="PKS_ER"/>
    <property type="match status" value="1"/>
</dbReference>
<protein>
    <submittedName>
        <fullName evidence="8">(R,R)-butanediol dehydrogenase/meso-butanediol dehydrogenase/diacetyl reductase</fullName>
        <ecNumber evidence="8">1.1.1.-</ecNumber>
        <ecNumber evidence="8">1.1.1.303</ecNumber>
        <ecNumber evidence="8">1.1.1.4</ecNumber>
    </submittedName>
</protein>
<dbReference type="Pfam" id="PF08240">
    <property type="entry name" value="ADH_N"/>
    <property type="match status" value="1"/>
</dbReference>
<dbReference type="InterPro" id="IPR002328">
    <property type="entry name" value="ADH_Zn_CS"/>
</dbReference>
<evidence type="ECO:0000313" key="9">
    <source>
        <dbReference type="Proteomes" id="UP000549457"/>
    </source>
</evidence>
<dbReference type="EC" id="1.1.1.4" evidence="8"/>
<evidence type="ECO:0000256" key="2">
    <source>
        <dbReference type="ARBA" id="ARBA00008072"/>
    </source>
</evidence>
<dbReference type="SUPFAM" id="SSF51735">
    <property type="entry name" value="NAD(P)-binding Rossmann-fold domains"/>
    <property type="match status" value="1"/>
</dbReference>
<evidence type="ECO:0000256" key="5">
    <source>
        <dbReference type="ARBA" id="ARBA00023002"/>
    </source>
</evidence>
<keyword evidence="4 6" id="KW-0862">Zinc</keyword>
<keyword evidence="3 6" id="KW-0479">Metal-binding</keyword>
<comment type="similarity">
    <text evidence="2 6">Belongs to the zinc-containing alcohol dehydrogenase family.</text>
</comment>
<evidence type="ECO:0000313" key="8">
    <source>
        <dbReference type="EMBL" id="MBB5220441.1"/>
    </source>
</evidence>
<keyword evidence="5 8" id="KW-0560">Oxidoreductase</keyword>
<dbReference type="InterPro" id="IPR013154">
    <property type="entry name" value="ADH-like_N"/>
</dbReference>
<dbReference type="Pfam" id="PF00107">
    <property type="entry name" value="ADH_zinc_N"/>
    <property type="match status" value="1"/>
</dbReference>
<dbReference type="Proteomes" id="UP000549457">
    <property type="component" value="Unassembled WGS sequence"/>
</dbReference>
<reference evidence="8 9" key="1">
    <citation type="submission" date="2020-08" db="EMBL/GenBank/DDBJ databases">
        <title>Genomic Encyclopedia of Type Strains, Phase IV (KMG-IV): sequencing the most valuable type-strain genomes for metagenomic binning, comparative biology and taxonomic classification.</title>
        <authorList>
            <person name="Goeker M."/>
        </authorList>
    </citation>
    <scope>NUCLEOTIDE SEQUENCE [LARGE SCALE GENOMIC DNA]</scope>
    <source>
        <strain evidence="8 9">DSM 101730</strain>
    </source>
</reference>
<proteinExistence type="inferred from homology"/>
<dbReference type="InterPro" id="IPR036291">
    <property type="entry name" value="NAD(P)-bd_dom_sf"/>
</dbReference>
<name>A0A840SM58_9RHOB</name>
<feature type="domain" description="Enoyl reductase (ER)" evidence="7">
    <location>
        <begin position="24"/>
        <end position="370"/>
    </location>
</feature>
<dbReference type="Gene3D" id="3.90.180.10">
    <property type="entry name" value="Medium-chain alcohol dehydrogenases, catalytic domain"/>
    <property type="match status" value="1"/>
</dbReference>
<gene>
    <name evidence="8" type="ORF">HNP73_000362</name>
</gene>